<sequence>MEYAKLLKWLIDVSDQKLQDIANLLFYDFSYISKWINGKSIPSISSVSAIHNELASLFSSILFNSDKKDTLSAVLAKNANYSTQSMLNKSLYNGLTAAYFETYRKSNVPPLETSEDHQVIVGKKKIAGFLYALFAADLDLEHIEVFSTLPTNQSITLLDWFDQLWLFGLKAPVTLNLLVDALPQAPEQEDLLCYIKALGLLSYYDLNIFTYTDTQTDSPYLYVKNKFVVFFQSFYDGQPLMITFSKNPDLLKHLNRNNNRLFRYSSPLLKTIDNFAFEKSQYEQNLAGDKAKIFTSYIDGCLSDTLQLKQVLSKNKVNQKQAAILDNLLALQGYAFSNKHYEITFNVSSLLASIESRKVSVGPYYLTLPKTAYKRYLKSLKENLTHLDQHTYAVIDTQYMTNFNWDYYMSFILRKNSFIMKKLDPFDTTRFKYLVSYDPSVCRFISQLLAALQQTTYVRNISIEDIKSLIASKLLALEILDKATSPSP</sequence>
<gene>
    <name evidence="1" type="ORF">ACKQTC_05630</name>
</gene>
<name>A0ABW9GYZ2_9FIRM</name>
<evidence type="ECO:0000313" key="1">
    <source>
        <dbReference type="EMBL" id="MFM9413839.1"/>
    </source>
</evidence>
<reference evidence="1 2" key="1">
    <citation type="journal article" date="2016" name="Int. J. Syst. Evol. Microbiol.">
        <title>Peptococcus simiae sp. nov., isolated from rhesus macaque faeces and emended description of the genus Peptococcus.</title>
        <authorList>
            <person name="Shkoporov A.N."/>
            <person name="Efimov B.A."/>
            <person name="Kondova I."/>
            <person name="Ouwerling B."/>
            <person name="Chaplin A.V."/>
            <person name="Shcherbakova V.A."/>
            <person name="Langermans J.A.M."/>
        </authorList>
    </citation>
    <scope>NUCLEOTIDE SEQUENCE [LARGE SCALE GENOMIC DNA]</scope>
    <source>
        <strain evidence="1 2">M108</strain>
    </source>
</reference>
<accession>A0ABW9GYZ2</accession>
<dbReference type="RefSeq" id="WP_408977452.1">
    <property type="nucleotide sequence ID" value="NZ_JBJUVG010000006.1"/>
</dbReference>
<dbReference type="InterPro" id="IPR001387">
    <property type="entry name" value="Cro/C1-type_HTH"/>
</dbReference>
<comment type="caution">
    <text evidence="1">The sequence shown here is derived from an EMBL/GenBank/DDBJ whole genome shotgun (WGS) entry which is preliminary data.</text>
</comment>
<organism evidence="1 2">
    <name type="scientific">Peptococcus simiae</name>
    <dbReference type="NCBI Taxonomy" id="1643805"/>
    <lineage>
        <taxon>Bacteria</taxon>
        <taxon>Bacillati</taxon>
        <taxon>Bacillota</taxon>
        <taxon>Clostridia</taxon>
        <taxon>Eubacteriales</taxon>
        <taxon>Peptococcaceae</taxon>
        <taxon>Peptococcus</taxon>
    </lineage>
</organism>
<evidence type="ECO:0000313" key="2">
    <source>
        <dbReference type="Proteomes" id="UP001631949"/>
    </source>
</evidence>
<keyword evidence="2" id="KW-1185">Reference proteome</keyword>
<dbReference type="CDD" id="cd00093">
    <property type="entry name" value="HTH_XRE"/>
    <property type="match status" value="1"/>
</dbReference>
<dbReference type="Proteomes" id="UP001631949">
    <property type="component" value="Unassembled WGS sequence"/>
</dbReference>
<protein>
    <submittedName>
        <fullName evidence="1">Helix-turn-helix domain-containing protein</fullName>
    </submittedName>
</protein>
<dbReference type="EMBL" id="JBJUVG010000006">
    <property type="protein sequence ID" value="MFM9413839.1"/>
    <property type="molecule type" value="Genomic_DNA"/>
</dbReference>
<proteinExistence type="predicted"/>